<gene>
    <name evidence="4" type="primary">dacB</name>
    <name evidence="4" type="ORF">ACFQNJ_13225</name>
</gene>
<dbReference type="PRINTS" id="PR00922">
    <property type="entry name" value="DADACBPTASE3"/>
</dbReference>
<dbReference type="InterPro" id="IPR000667">
    <property type="entry name" value="Peptidase_S13"/>
</dbReference>
<dbReference type="EC" id="3.4.16.4" evidence="4"/>
<dbReference type="Gene3D" id="3.40.710.10">
    <property type="entry name" value="DD-peptidase/beta-lactamase superfamily"/>
    <property type="match status" value="1"/>
</dbReference>
<dbReference type="InterPro" id="IPR012338">
    <property type="entry name" value="Beta-lactam/transpept-like"/>
</dbReference>
<name>A0ABW2RBJ2_9BURK</name>
<dbReference type="SUPFAM" id="SSF56601">
    <property type="entry name" value="beta-lactamase/transpeptidase-like"/>
    <property type="match status" value="1"/>
</dbReference>
<accession>A0ABW2RBJ2</accession>
<keyword evidence="5" id="KW-1185">Reference proteome</keyword>
<feature type="signal peptide" evidence="3">
    <location>
        <begin position="1"/>
        <end position="21"/>
    </location>
</feature>
<comment type="similarity">
    <text evidence="1">Belongs to the peptidase S13 family.</text>
</comment>
<evidence type="ECO:0000256" key="3">
    <source>
        <dbReference type="SAM" id="SignalP"/>
    </source>
</evidence>
<evidence type="ECO:0000313" key="4">
    <source>
        <dbReference type="EMBL" id="MFC7435469.1"/>
    </source>
</evidence>
<keyword evidence="4" id="KW-0121">Carboxypeptidase</keyword>
<dbReference type="PANTHER" id="PTHR30023">
    <property type="entry name" value="D-ALANYL-D-ALANINE CARBOXYPEPTIDASE"/>
    <property type="match status" value="1"/>
</dbReference>
<dbReference type="GO" id="GO:0009002">
    <property type="term" value="F:serine-type D-Ala-D-Ala carboxypeptidase activity"/>
    <property type="evidence" value="ECO:0007669"/>
    <property type="project" value="UniProtKB-EC"/>
</dbReference>
<comment type="caution">
    <text evidence="4">The sequence shown here is derived from an EMBL/GenBank/DDBJ whole genome shotgun (WGS) entry which is preliminary data.</text>
</comment>
<dbReference type="Gene3D" id="3.50.80.20">
    <property type="entry name" value="D-Ala-D-Ala carboxypeptidase C, peptidase S13"/>
    <property type="match status" value="1"/>
</dbReference>
<dbReference type="PANTHER" id="PTHR30023:SF0">
    <property type="entry name" value="PENICILLIN-SENSITIVE CARBOXYPEPTIDASE A"/>
    <property type="match status" value="1"/>
</dbReference>
<protein>
    <submittedName>
        <fullName evidence="4">D-alanyl-D-alanine carboxypeptidase/D-alanyl-D-alanine-endopeptidase</fullName>
        <ecNumber evidence="4">3.4.16.4</ecNumber>
    </submittedName>
</protein>
<evidence type="ECO:0000313" key="5">
    <source>
        <dbReference type="Proteomes" id="UP001596495"/>
    </source>
</evidence>
<organism evidence="4 5">
    <name type="scientific">Hydrogenophaga bisanensis</name>
    <dbReference type="NCBI Taxonomy" id="439611"/>
    <lineage>
        <taxon>Bacteria</taxon>
        <taxon>Pseudomonadati</taxon>
        <taxon>Pseudomonadota</taxon>
        <taxon>Betaproteobacteria</taxon>
        <taxon>Burkholderiales</taxon>
        <taxon>Comamonadaceae</taxon>
        <taxon>Hydrogenophaga</taxon>
    </lineage>
</organism>
<dbReference type="Proteomes" id="UP001596495">
    <property type="component" value="Unassembled WGS sequence"/>
</dbReference>
<dbReference type="Pfam" id="PF02113">
    <property type="entry name" value="Peptidase_S13"/>
    <property type="match status" value="1"/>
</dbReference>
<dbReference type="EMBL" id="JBHTBX010000008">
    <property type="protein sequence ID" value="MFC7435469.1"/>
    <property type="molecule type" value="Genomic_DNA"/>
</dbReference>
<sequence>MRRHVGAALALTLLTGLPACAQSPERPAALPAPVAQALQRAQIPDNALSALVVPVDPRAADRIRHRAETEVNPASVMKLVTTYAAIDLLGPDFTWTTRFYTDGRVHQGALRGNLYVRGDGDPKLVIERLQEAFAALQARGVQVIVGDMVLDHSAFELPPRDPGEFDGEALRPYNAAPDALLVNFKSVILRFTPDDGQARVSSEPPLQGLTIDTTVPLARGACGDWRGALRARFDQADRIRFEGRYPAACGERTWPVAYQDPGSYAARAFEGVWRASGGILTGQVRAGLTPPGVQLLHEARSLPLLDIITDVNQWSNNVMAQQVFLTLGRLPPLAMDAVTQGRPGPAAAPARTGRFERSREVMRQWWVRTFGVKVAPPVVDNGSGLSRTERLTPEALANLLRHAAAHPKGEQFVQSLSVAGITGTAARIGQRPDSAARGNAWLKTGTLRDVTGIAGYVNALDGQRYIVIGFVNHPNAGAARPALDALVEWTAALRP</sequence>
<keyword evidence="2 4" id="KW-0378">Hydrolase</keyword>
<keyword evidence="4" id="KW-0645">Protease</keyword>
<evidence type="ECO:0000256" key="1">
    <source>
        <dbReference type="ARBA" id="ARBA00006096"/>
    </source>
</evidence>
<dbReference type="RefSeq" id="WP_382258204.1">
    <property type="nucleotide sequence ID" value="NZ_JBHTBX010000008.1"/>
</dbReference>
<reference evidence="5" key="1">
    <citation type="journal article" date="2019" name="Int. J. Syst. Evol. Microbiol.">
        <title>The Global Catalogue of Microorganisms (GCM) 10K type strain sequencing project: providing services to taxonomists for standard genome sequencing and annotation.</title>
        <authorList>
            <consortium name="The Broad Institute Genomics Platform"/>
            <consortium name="The Broad Institute Genome Sequencing Center for Infectious Disease"/>
            <person name="Wu L."/>
            <person name="Ma J."/>
        </authorList>
    </citation>
    <scope>NUCLEOTIDE SEQUENCE [LARGE SCALE GENOMIC DNA]</scope>
    <source>
        <strain evidence="5">CCUG 54518</strain>
    </source>
</reference>
<evidence type="ECO:0000256" key="2">
    <source>
        <dbReference type="ARBA" id="ARBA00022801"/>
    </source>
</evidence>
<keyword evidence="3" id="KW-0732">Signal</keyword>
<dbReference type="NCBIfam" id="TIGR00666">
    <property type="entry name" value="PBP4"/>
    <property type="match status" value="1"/>
</dbReference>
<proteinExistence type="inferred from homology"/>
<feature type="chain" id="PRO_5045063851" evidence="3">
    <location>
        <begin position="22"/>
        <end position="495"/>
    </location>
</feature>